<organism evidence="3 4">
    <name type="scientific">Neptunicoccus cionae</name>
    <dbReference type="NCBI Taxonomy" id="2035344"/>
    <lineage>
        <taxon>Bacteria</taxon>
        <taxon>Pseudomonadati</taxon>
        <taxon>Pseudomonadota</taxon>
        <taxon>Alphaproteobacteria</taxon>
        <taxon>Rhodobacterales</taxon>
        <taxon>Paracoccaceae</taxon>
        <taxon>Neptunicoccus</taxon>
    </lineage>
</organism>
<dbReference type="Gene3D" id="1.10.10.60">
    <property type="entry name" value="Homeodomain-like"/>
    <property type="match status" value="1"/>
</dbReference>
<evidence type="ECO:0000313" key="4">
    <source>
        <dbReference type="Proteomes" id="UP000628017"/>
    </source>
</evidence>
<dbReference type="AlphaFoldDB" id="A0A916R315"/>
<sequence length="319" mass="35300">MPAQNYASHVEKVHAQVESRAPARSAIAASWARSMFHHRLEPDLRRPHDLLSQSELRFEQQRLDRLLHIAKPIMENLFTAVVKTGCCVMLTNKDSVVLHRLIHDVDERSLNVLGARSGAIWSEERVGTNGVGTCALEERPVLIYKDQHYLEEIICMSCAGAPIFDASGDLIAVLDISCARDDMHDSFARMMASLVVSAANRIETEYFRAAFDGARIIVADEITALGTPLLASDRDDLVIGANRAARRLYGLQNETFDIPLPRTEILPEEAPPLGLKDAERAAIRRAMAAARGNATLAAKQLGVSRATFYRLLKKHQLSA</sequence>
<gene>
    <name evidence="3" type="ORF">GCM10011498_38760</name>
</gene>
<dbReference type="Pfam" id="PF01590">
    <property type="entry name" value="GAF"/>
    <property type="match status" value="1"/>
</dbReference>
<dbReference type="Pfam" id="PF02954">
    <property type="entry name" value="HTH_8"/>
    <property type="match status" value="1"/>
</dbReference>
<feature type="domain" description="DNA binding HTH" evidence="2">
    <location>
        <begin position="275"/>
        <end position="314"/>
    </location>
</feature>
<reference evidence="3" key="1">
    <citation type="journal article" date="2014" name="Int. J. Syst. Evol. Microbiol.">
        <title>Complete genome sequence of Corynebacterium casei LMG S-19264T (=DSM 44701T), isolated from a smear-ripened cheese.</title>
        <authorList>
            <consortium name="US DOE Joint Genome Institute (JGI-PGF)"/>
            <person name="Walter F."/>
            <person name="Albersmeier A."/>
            <person name="Kalinowski J."/>
            <person name="Ruckert C."/>
        </authorList>
    </citation>
    <scope>NUCLEOTIDE SEQUENCE</scope>
    <source>
        <strain evidence="3">CGMCC 1.15880</strain>
    </source>
</reference>
<keyword evidence="4" id="KW-1185">Reference proteome</keyword>
<name>A0A916R315_9RHOB</name>
<dbReference type="EMBL" id="BMKA01000012">
    <property type="protein sequence ID" value="GGA33787.1"/>
    <property type="molecule type" value="Genomic_DNA"/>
</dbReference>
<evidence type="ECO:0000259" key="2">
    <source>
        <dbReference type="Pfam" id="PF02954"/>
    </source>
</evidence>
<dbReference type="InterPro" id="IPR003018">
    <property type="entry name" value="GAF"/>
</dbReference>
<dbReference type="GO" id="GO:0043565">
    <property type="term" value="F:sequence-specific DNA binding"/>
    <property type="evidence" value="ECO:0007669"/>
    <property type="project" value="InterPro"/>
</dbReference>
<feature type="domain" description="GAF" evidence="1">
    <location>
        <begin position="68"/>
        <end position="202"/>
    </location>
</feature>
<dbReference type="Gene3D" id="3.30.450.40">
    <property type="match status" value="1"/>
</dbReference>
<dbReference type="Proteomes" id="UP000628017">
    <property type="component" value="Unassembled WGS sequence"/>
</dbReference>
<dbReference type="RefSeq" id="WP_188678931.1">
    <property type="nucleotide sequence ID" value="NZ_BMKA01000012.1"/>
</dbReference>
<dbReference type="PRINTS" id="PR01590">
    <property type="entry name" value="HTHFIS"/>
</dbReference>
<dbReference type="SUPFAM" id="SSF46689">
    <property type="entry name" value="Homeodomain-like"/>
    <property type="match status" value="1"/>
</dbReference>
<proteinExistence type="predicted"/>
<comment type="caution">
    <text evidence="3">The sequence shown here is derived from an EMBL/GenBank/DDBJ whole genome shotgun (WGS) entry which is preliminary data.</text>
</comment>
<dbReference type="InterPro" id="IPR029016">
    <property type="entry name" value="GAF-like_dom_sf"/>
</dbReference>
<dbReference type="InterPro" id="IPR002197">
    <property type="entry name" value="HTH_Fis"/>
</dbReference>
<dbReference type="SUPFAM" id="SSF55781">
    <property type="entry name" value="GAF domain-like"/>
    <property type="match status" value="1"/>
</dbReference>
<dbReference type="InterPro" id="IPR009057">
    <property type="entry name" value="Homeodomain-like_sf"/>
</dbReference>
<protein>
    <submittedName>
        <fullName evidence="3">Fis family transcriptional regulator</fullName>
    </submittedName>
</protein>
<reference evidence="3" key="2">
    <citation type="submission" date="2020-09" db="EMBL/GenBank/DDBJ databases">
        <authorList>
            <person name="Sun Q."/>
            <person name="Zhou Y."/>
        </authorList>
    </citation>
    <scope>NUCLEOTIDE SEQUENCE</scope>
    <source>
        <strain evidence="3">CGMCC 1.15880</strain>
    </source>
</reference>
<evidence type="ECO:0000259" key="1">
    <source>
        <dbReference type="Pfam" id="PF01590"/>
    </source>
</evidence>
<evidence type="ECO:0000313" key="3">
    <source>
        <dbReference type="EMBL" id="GGA33787.1"/>
    </source>
</evidence>
<accession>A0A916R315</accession>